<name>A0A1G4WK71_9MYCO</name>
<dbReference type="InterPro" id="IPR002225">
    <property type="entry name" value="3Beta_OHSteriod_DH/Estase"/>
</dbReference>
<dbReference type="Gene3D" id="3.40.50.720">
    <property type="entry name" value="NAD(P)-binding Rossmann-like Domain"/>
    <property type="match status" value="1"/>
</dbReference>
<dbReference type="InterPro" id="IPR036291">
    <property type="entry name" value="NAD(P)-bd_dom_sf"/>
</dbReference>
<dbReference type="PANTHER" id="PTHR48079">
    <property type="entry name" value="PROTEIN YEEZ"/>
    <property type="match status" value="1"/>
</dbReference>
<dbReference type="PANTHER" id="PTHR48079:SF6">
    <property type="entry name" value="NAD(P)-BINDING DOMAIN-CONTAINING PROTEIN-RELATED"/>
    <property type="match status" value="1"/>
</dbReference>
<dbReference type="AlphaFoldDB" id="A0A1G4WK71"/>
<proteinExistence type="predicted"/>
<gene>
    <name evidence="2" type="ORF">SAMN02799620_03697</name>
</gene>
<organism evidence="2 3">
    <name type="scientific">Mycolicibacterium fluoranthenivorans</name>
    <dbReference type="NCBI Taxonomy" id="258505"/>
    <lineage>
        <taxon>Bacteria</taxon>
        <taxon>Bacillati</taxon>
        <taxon>Actinomycetota</taxon>
        <taxon>Actinomycetes</taxon>
        <taxon>Mycobacteriales</taxon>
        <taxon>Mycobacteriaceae</taxon>
        <taxon>Mycolicibacterium</taxon>
    </lineage>
</organism>
<dbReference type="RefSeq" id="WP_090359446.1">
    <property type="nucleotide sequence ID" value="NZ_FMUB01000007.1"/>
</dbReference>
<dbReference type="GO" id="GO:0005737">
    <property type="term" value="C:cytoplasm"/>
    <property type="evidence" value="ECO:0007669"/>
    <property type="project" value="TreeGrafter"/>
</dbReference>
<accession>A0A1G4WK71</accession>
<dbReference type="STRING" id="1502745.SAMN02799620_03697"/>
<feature type="domain" description="3-beta hydroxysteroid dehydrogenase/isomerase" evidence="1">
    <location>
        <begin position="4"/>
        <end position="246"/>
    </location>
</feature>
<evidence type="ECO:0000313" key="2">
    <source>
        <dbReference type="EMBL" id="SCX24479.1"/>
    </source>
</evidence>
<sequence length="336" mass="35303">MKIAVTGGSGFLGAHLIPRLVQDGHTVFALARSASSADVVRALGATPVPGDLDKPDELPLPAVDAVVHAAALFRFAGPRAPYFSANVAGTEAVLNAARVAGAVTFVYISAAAVAMDDRGTPAGNIDESASTYPRSFSGYIASKSQGEAAVLAANGPGFRTIALRPPALWGPGGPFSKQLPHAIESGQFAFIGRGEYPASTIHVDNVVEAVQCALARGTGGRPYFINDRDLVTFREFIAGLGKLEGHSIDGLRSVPYRVAFTFGRLMETFAALRTDKGDPPLTRTMVRLIGREFTTNDDAARRELGYVGTMTRAEGLARMAQLLAQSAPRPGVRPLA</sequence>
<dbReference type="InterPro" id="IPR051783">
    <property type="entry name" value="NAD(P)-dependent_oxidoreduct"/>
</dbReference>
<evidence type="ECO:0000313" key="3">
    <source>
        <dbReference type="Proteomes" id="UP000199707"/>
    </source>
</evidence>
<dbReference type="Proteomes" id="UP000199707">
    <property type="component" value="Unassembled WGS sequence"/>
</dbReference>
<evidence type="ECO:0000259" key="1">
    <source>
        <dbReference type="Pfam" id="PF01073"/>
    </source>
</evidence>
<dbReference type="EMBL" id="FMUB01000007">
    <property type="protein sequence ID" value="SCX24479.1"/>
    <property type="molecule type" value="Genomic_DNA"/>
</dbReference>
<protein>
    <submittedName>
        <fullName evidence="2">Nucleoside-diphosphate-sugar epimerase</fullName>
    </submittedName>
</protein>
<dbReference type="GO" id="GO:0016616">
    <property type="term" value="F:oxidoreductase activity, acting on the CH-OH group of donors, NAD or NADP as acceptor"/>
    <property type="evidence" value="ECO:0007669"/>
    <property type="project" value="InterPro"/>
</dbReference>
<dbReference type="GO" id="GO:0006694">
    <property type="term" value="P:steroid biosynthetic process"/>
    <property type="evidence" value="ECO:0007669"/>
    <property type="project" value="InterPro"/>
</dbReference>
<dbReference type="GO" id="GO:0004029">
    <property type="term" value="F:aldehyde dehydrogenase (NAD+) activity"/>
    <property type="evidence" value="ECO:0007669"/>
    <property type="project" value="TreeGrafter"/>
</dbReference>
<dbReference type="Pfam" id="PF01073">
    <property type="entry name" value="3Beta_HSD"/>
    <property type="match status" value="1"/>
</dbReference>
<dbReference type="SUPFAM" id="SSF51735">
    <property type="entry name" value="NAD(P)-binding Rossmann-fold domains"/>
    <property type="match status" value="1"/>
</dbReference>
<reference evidence="3" key="1">
    <citation type="submission" date="2016-10" db="EMBL/GenBank/DDBJ databases">
        <authorList>
            <person name="Varghese N."/>
            <person name="Submissions S."/>
        </authorList>
    </citation>
    <scope>NUCLEOTIDE SEQUENCE [LARGE SCALE GENOMIC DNA]</scope>
    <source>
        <strain evidence="3">UNC267MFSha1.1M11</strain>
    </source>
</reference>